<keyword evidence="6 9" id="KW-0819">tRNA processing</keyword>
<gene>
    <name evidence="9" type="primary">trmB</name>
    <name evidence="10" type="ORF">A3B81_04700</name>
</gene>
<evidence type="ECO:0000256" key="2">
    <source>
        <dbReference type="ARBA" id="ARBA00003015"/>
    </source>
</evidence>
<evidence type="ECO:0000256" key="7">
    <source>
        <dbReference type="ARBA" id="ARBA00060552"/>
    </source>
</evidence>
<comment type="caution">
    <text evidence="10">The sequence shown here is derived from an EMBL/GenBank/DDBJ whole genome shotgun (WGS) entry which is preliminary data.</text>
</comment>
<proteinExistence type="inferred from homology"/>
<evidence type="ECO:0000313" key="11">
    <source>
        <dbReference type="Proteomes" id="UP000179362"/>
    </source>
</evidence>
<keyword evidence="5 9" id="KW-0949">S-adenosyl-L-methionine</keyword>
<dbReference type="EMBL" id="MFTA01000050">
    <property type="protein sequence ID" value="OGI51688.1"/>
    <property type="molecule type" value="Genomic_DNA"/>
</dbReference>
<dbReference type="UniPathway" id="UPA00989"/>
<dbReference type="Proteomes" id="UP000179362">
    <property type="component" value="Unassembled WGS sequence"/>
</dbReference>
<evidence type="ECO:0000256" key="5">
    <source>
        <dbReference type="ARBA" id="ARBA00022691"/>
    </source>
</evidence>
<feature type="binding site" evidence="9">
    <location>
        <position position="112"/>
    </location>
    <ligand>
        <name>S-adenosyl-L-methionine</name>
        <dbReference type="ChEBI" id="CHEBI:59789"/>
    </ligand>
</feature>
<accession>A0A1F6U2T8</accession>
<dbReference type="Pfam" id="PF02390">
    <property type="entry name" value="Methyltransf_4"/>
    <property type="match status" value="1"/>
</dbReference>
<protein>
    <recommendedName>
        <fullName evidence="9">tRNA (guanine-N(7)-)-methyltransferase</fullName>
        <ecNumber evidence="9">2.1.1.33</ecNumber>
    </recommendedName>
    <alternativeName>
        <fullName evidence="9">tRNA (guanine(46)-N(7))-methyltransferase</fullName>
    </alternativeName>
    <alternativeName>
        <fullName evidence="9">tRNA(m7G46)-methyltransferase</fullName>
    </alternativeName>
</protein>
<dbReference type="GO" id="GO:0043527">
    <property type="term" value="C:tRNA methyltransferase complex"/>
    <property type="evidence" value="ECO:0007669"/>
    <property type="project" value="TreeGrafter"/>
</dbReference>
<evidence type="ECO:0000313" key="10">
    <source>
        <dbReference type="EMBL" id="OGI51688.1"/>
    </source>
</evidence>
<comment type="caution">
    <text evidence="9">Lacks conserved residue(s) required for the propagation of feature annotation.</text>
</comment>
<feature type="binding site" evidence="9">
    <location>
        <begin position="208"/>
        <end position="211"/>
    </location>
    <ligand>
        <name>substrate</name>
    </ligand>
</feature>
<feature type="binding site" evidence="9">
    <location>
        <position position="171"/>
    </location>
    <ligand>
        <name>substrate</name>
    </ligand>
</feature>
<evidence type="ECO:0000256" key="9">
    <source>
        <dbReference type="HAMAP-Rule" id="MF_01057"/>
    </source>
</evidence>
<dbReference type="NCBIfam" id="TIGR00091">
    <property type="entry name" value="tRNA (guanosine(46)-N7)-methyltransferase TrmB"/>
    <property type="match status" value="1"/>
</dbReference>
<dbReference type="PANTHER" id="PTHR23417:SF14">
    <property type="entry name" value="PENTACOTRIPEPTIDE-REPEAT REGION OF PRORP DOMAIN-CONTAINING PROTEIN"/>
    <property type="match status" value="1"/>
</dbReference>
<dbReference type="PANTHER" id="PTHR23417">
    <property type="entry name" value="3-DEOXY-D-MANNO-OCTULOSONIC-ACID TRANSFERASE/TRNA GUANINE-N 7 - -METHYLTRANSFERASE"/>
    <property type="match status" value="1"/>
</dbReference>
<feature type="binding site" evidence="9">
    <location>
        <position position="60"/>
    </location>
    <ligand>
        <name>S-adenosyl-L-methionine</name>
        <dbReference type="ChEBI" id="CHEBI:59789"/>
    </ligand>
</feature>
<dbReference type="CDD" id="cd02440">
    <property type="entry name" value="AdoMet_MTases"/>
    <property type="match status" value="1"/>
</dbReference>
<dbReference type="AlphaFoldDB" id="A0A1F6U2T8"/>
<dbReference type="GO" id="GO:0008176">
    <property type="term" value="F:tRNA (guanine(46)-N7)-methyltransferase activity"/>
    <property type="evidence" value="ECO:0007669"/>
    <property type="project" value="UniProtKB-UniRule"/>
</dbReference>
<organism evidence="10 11">
    <name type="scientific">Candidatus Muproteobacteria bacterium RIFCSPHIGHO2_02_FULL_65_16</name>
    <dbReference type="NCBI Taxonomy" id="1817766"/>
    <lineage>
        <taxon>Bacteria</taxon>
        <taxon>Pseudomonadati</taxon>
        <taxon>Pseudomonadota</taxon>
        <taxon>Candidatus Muproteobacteria</taxon>
    </lineage>
</organism>
<sequence>MTFAARPRRPIRSFVRREGRITKAQERALTELWPRYGVDAGDAPLDFRALFGRAAPVHVEIGFGNGDVLAAMAARHPEYDYLGIEVHRPGIGALLRRLEAAGLGNARVMRADAKEVLARNIPDAALSAVNIFFPDPWPKKRHHKRRLIQPEFAELVRRKLQPGGMLHLATDWRDYAEQMLDVLSQTPGFENTAGAGAFAPRPSVRPPTRFEERGRRLGHEVYDLSFRRSQR</sequence>
<comment type="similarity">
    <text evidence="8 9">Belongs to the class I-like SAM-binding methyltransferase superfamily. TrmB family.</text>
</comment>
<feature type="binding site" evidence="9">
    <location>
        <position position="135"/>
    </location>
    <ligand>
        <name>S-adenosyl-L-methionine</name>
        <dbReference type="ChEBI" id="CHEBI:59789"/>
    </ligand>
</feature>
<evidence type="ECO:0000256" key="8">
    <source>
        <dbReference type="ARBA" id="ARBA00060767"/>
    </source>
</evidence>
<keyword evidence="4 9" id="KW-0808">Transferase</keyword>
<comment type="function">
    <text evidence="2 9">Catalyzes the formation of N(7)-methylguanine at position 46 (m7G46) in tRNA.</text>
</comment>
<dbReference type="EC" id="2.1.1.33" evidence="9"/>
<feature type="binding site" evidence="9">
    <location>
        <position position="85"/>
    </location>
    <ligand>
        <name>S-adenosyl-L-methionine</name>
        <dbReference type="ChEBI" id="CHEBI:59789"/>
    </ligand>
</feature>
<evidence type="ECO:0000256" key="4">
    <source>
        <dbReference type="ARBA" id="ARBA00022679"/>
    </source>
</evidence>
<feature type="binding site" evidence="9">
    <location>
        <position position="139"/>
    </location>
    <ligand>
        <name>substrate</name>
    </ligand>
</feature>
<name>A0A1F6U2T8_9PROT</name>
<reference evidence="10 11" key="1">
    <citation type="journal article" date="2016" name="Nat. Commun.">
        <title>Thousands of microbial genomes shed light on interconnected biogeochemical processes in an aquifer system.</title>
        <authorList>
            <person name="Anantharaman K."/>
            <person name="Brown C.T."/>
            <person name="Hug L.A."/>
            <person name="Sharon I."/>
            <person name="Castelle C.J."/>
            <person name="Probst A.J."/>
            <person name="Thomas B.C."/>
            <person name="Singh A."/>
            <person name="Wilkins M.J."/>
            <person name="Karaoz U."/>
            <person name="Brodie E.L."/>
            <person name="Williams K.H."/>
            <person name="Hubbard S.S."/>
            <person name="Banfield J.F."/>
        </authorList>
    </citation>
    <scope>NUCLEOTIDE SEQUENCE [LARGE SCALE GENOMIC DNA]</scope>
</reference>
<comment type="pathway">
    <text evidence="7 9">tRNA modification; N(7)-methylguanine-tRNA biosynthesis.</text>
</comment>
<dbReference type="HAMAP" id="MF_01057">
    <property type="entry name" value="tRNA_methyltr_TrmB"/>
    <property type="match status" value="1"/>
</dbReference>
<dbReference type="FunFam" id="3.40.50.150:FF:000035">
    <property type="entry name" value="tRNA (guanine-N(7)-)-methyltransferase"/>
    <property type="match status" value="1"/>
</dbReference>
<evidence type="ECO:0000256" key="6">
    <source>
        <dbReference type="ARBA" id="ARBA00022694"/>
    </source>
</evidence>
<dbReference type="InterPro" id="IPR003358">
    <property type="entry name" value="tRNA_(Gua-N-7)_MeTrfase_Trmb"/>
</dbReference>
<keyword evidence="3 9" id="KW-0489">Methyltransferase</keyword>
<evidence type="ECO:0000256" key="1">
    <source>
        <dbReference type="ARBA" id="ARBA00000142"/>
    </source>
</evidence>
<dbReference type="SUPFAM" id="SSF53335">
    <property type="entry name" value="S-adenosyl-L-methionine-dependent methyltransferases"/>
    <property type="match status" value="1"/>
</dbReference>
<dbReference type="InterPro" id="IPR055361">
    <property type="entry name" value="tRNA_methyltr_TrmB_bact"/>
</dbReference>
<dbReference type="Gene3D" id="3.40.50.150">
    <property type="entry name" value="Vaccinia Virus protein VP39"/>
    <property type="match status" value="1"/>
</dbReference>
<dbReference type="PROSITE" id="PS51625">
    <property type="entry name" value="SAM_MT_TRMB"/>
    <property type="match status" value="1"/>
</dbReference>
<dbReference type="InterPro" id="IPR029063">
    <property type="entry name" value="SAM-dependent_MTases_sf"/>
</dbReference>
<evidence type="ECO:0000256" key="3">
    <source>
        <dbReference type="ARBA" id="ARBA00022603"/>
    </source>
</evidence>
<comment type="catalytic activity">
    <reaction evidence="1 9">
        <text>guanosine(46) in tRNA + S-adenosyl-L-methionine = N(7)-methylguanosine(46) in tRNA + S-adenosyl-L-homocysteine</text>
        <dbReference type="Rhea" id="RHEA:42708"/>
        <dbReference type="Rhea" id="RHEA-COMP:10188"/>
        <dbReference type="Rhea" id="RHEA-COMP:10189"/>
        <dbReference type="ChEBI" id="CHEBI:57856"/>
        <dbReference type="ChEBI" id="CHEBI:59789"/>
        <dbReference type="ChEBI" id="CHEBI:74269"/>
        <dbReference type="ChEBI" id="CHEBI:74480"/>
        <dbReference type="EC" id="2.1.1.33"/>
    </reaction>
</comment>